<feature type="compositionally biased region" description="Low complexity" evidence="1">
    <location>
        <begin position="507"/>
        <end position="518"/>
    </location>
</feature>
<feature type="region of interest" description="Disordered" evidence="1">
    <location>
        <begin position="542"/>
        <end position="574"/>
    </location>
</feature>
<evidence type="ECO:0000256" key="1">
    <source>
        <dbReference type="SAM" id="MobiDB-lite"/>
    </source>
</evidence>
<feature type="compositionally biased region" description="Polar residues" evidence="1">
    <location>
        <begin position="221"/>
        <end position="232"/>
    </location>
</feature>
<feature type="compositionally biased region" description="Pro residues" evidence="1">
    <location>
        <begin position="330"/>
        <end position="340"/>
    </location>
</feature>
<evidence type="ECO:0000313" key="3">
    <source>
        <dbReference type="Proteomes" id="UP000054408"/>
    </source>
</evidence>
<protein>
    <submittedName>
        <fullName evidence="2">Uncharacterized protein</fullName>
    </submittedName>
</protein>
<feature type="region of interest" description="Disordered" evidence="1">
    <location>
        <begin position="308"/>
        <end position="434"/>
    </location>
</feature>
<dbReference type="OMA" id="CDVEMLP"/>
<feature type="compositionally biased region" description="Pro residues" evidence="1">
    <location>
        <begin position="349"/>
        <end position="361"/>
    </location>
</feature>
<organism evidence="2 3">
    <name type="scientific">Thecamonas trahens ATCC 50062</name>
    <dbReference type="NCBI Taxonomy" id="461836"/>
    <lineage>
        <taxon>Eukaryota</taxon>
        <taxon>Apusozoa</taxon>
        <taxon>Apusomonadida</taxon>
        <taxon>Apusomonadidae</taxon>
        <taxon>Thecamonas</taxon>
    </lineage>
</organism>
<sequence length="574" mass="60746">MRELLCPGKPQPPRPPPTDQAARRELAHPYPYATDAALPLPEPTSRAPPPRLEPHHQRRSSHGPLSKDFDGRLRAASMLRNSAYETAVAAGAEPVAAMATEPPPMRRARLQRAAWKRADRVRAARAVRAPHGLMPHCFDPHAEVAESSLVALRSRIRASGRLDDVLHSRRLERAMAHVSFASSPNQSLDNIEPPLSPRSVAASDSAASTSPDHIAAPGPRSRSSSKLINTRKQAQERDRAAIRFVSLARKAKDAARRAGIPLDPDLDLDNIAAIDITFAADDASSEAILSSNLSPPRRTSHARRISISRPATSGLASSQPAPSALAPHETTPPPSPPPEPTARATPDPSVGPEPEPKPSPQAEPADPATLPPEASPRHYNQRRKSYTPSSPARSSSPAPGTTGRSIVRRRRANSSLAAPSPRALAAPPPARPVAVIDRSIPVVRRNAPRAPLTPEPQPYVVPAVHRVSAVPQLELSPATAASMHVSVDSTGRRGPDYVRALKISAPTSSSADTTAGDALPATSAGPARMDTGFSVRDSIALDLPTTPNGAPTVHASPDGFFHTAIHQPASPPGP</sequence>
<proteinExistence type="predicted"/>
<dbReference type="Proteomes" id="UP000054408">
    <property type="component" value="Unassembled WGS sequence"/>
</dbReference>
<feature type="compositionally biased region" description="Pro residues" evidence="1">
    <location>
        <begin position="9"/>
        <end position="18"/>
    </location>
</feature>
<dbReference type="AlphaFoldDB" id="A0A0L0D5Y4"/>
<keyword evidence="3" id="KW-1185">Reference proteome</keyword>
<feature type="region of interest" description="Disordered" evidence="1">
    <location>
        <begin position="1"/>
        <end position="69"/>
    </location>
</feature>
<feature type="compositionally biased region" description="Low complexity" evidence="1">
    <location>
        <begin position="197"/>
        <end position="210"/>
    </location>
</feature>
<feature type="compositionally biased region" description="Low complexity" evidence="1">
    <location>
        <begin position="413"/>
        <end position="425"/>
    </location>
</feature>
<gene>
    <name evidence="2" type="ORF">AMSG_02615</name>
</gene>
<feature type="compositionally biased region" description="Pro residues" evidence="1">
    <location>
        <begin position="40"/>
        <end position="51"/>
    </location>
</feature>
<feature type="region of interest" description="Disordered" evidence="1">
    <location>
        <begin position="507"/>
        <end position="528"/>
    </location>
</feature>
<dbReference type="RefSeq" id="XP_013759520.1">
    <property type="nucleotide sequence ID" value="XM_013904066.1"/>
</dbReference>
<evidence type="ECO:0000313" key="2">
    <source>
        <dbReference type="EMBL" id="KNC47590.1"/>
    </source>
</evidence>
<feature type="compositionally biased region" description="Low complexity" evidence="1">
    <location>
        <begin position="388"/>
        <end position="399"/>
    </location>
</feature>
<feature type="region of interest" description="Disordered" evidence="1">
    <location>
        <begin position="182"/>
        <end position="235"/>
    </location>
</feature>
<name>A0A0L0D5Y4_THETB</name>
<dbReference type="STRING" id="461836.A0A0L0D5Y4"/>
<reference evidence="2 3" key="1">
    <citation type="submission" date="2010-05" db="EMBL/GenBank/DDBJ databases">
        <title>The Genome Sequence of Thecamonas trahens ATCC 50062.</title>
        <authorList>
            <consortium name="The Broad Institute Genome Sequencing Platform"/>
            <person name="Russ C."/>
            <person name="Cuomo C."/>
            <person name="Shea T."/>
            <person name="Young S.K."/>
            <person name="Zeng Q."/>
            <person name="Koehrsen M."/>
            <person name="Haas B."/>
            <person name="Borodovsky M."/>
            <person name="Guigo R."/>
            <person name="Alvarado L."/>
            <person name="Berlin A."/>
            <person name="Bochicchio J."/>
            <person name="Borenstein D."/>
            <person name="Chapman S."/>
            <person name="Chen Z."/>
            <person name="Freedman E."/>
            <person name="Gellesch M."/>
            <person name="Goldberg J."/>
            <person name="Griggs A."/>
            <person name="Gujja S."/>
            <person name="Heilman E."/>
            <person name="Heiman D."/>
            <person name="Hepburn T."/>
            <person name="Howarth C."/>
            <person name="Jen D."/>
            <person name="Larson L."/>
            <person name="Mehta T."/>
            <person name="Park D."/>
            <person name="Pearson M."/>
            <person name="Roberts A."/>
            <person name="Saif S."/>
            <person name="Shenoy N."/>
            <person name="Sisk P."/>
            <person name="Stolte C."/>
            <person name="Sykes S."/>
            <person name="Thomson T."/>
            <person name="Walk T."/>
            <person name="White J."/>
            <person name="Yandava C."/>
            <person name="Burger G."/>
            <person name="Gray M.W."/>
            <person name="Holland P.W.H."/>
            <person name="King N."/>
            <person name="Lang F.B.F."/>
            <person name="Roger A.J."/>
            <person name="Ruiz-Trillo I."/>
            <person name="Lander E."/>
            <person name="Nusbaum C."/>
        </authorList>
    </citation>
    <scope>NUCLEOTIDE SEQUENCE [LARGE SCALE GENOMIC DNA]</scope>
    <source>
        <strain evidence="2 3">ATCC 50062</strain>
    </source>
</reference>
<feature type="compositionally biased region" description="Low complexity" evidence="1">
    <location>
        <begin position="313"/>
        <end position="329"/>
    </location>
</feature>
<dbReference type="GeneID" id="25562281"/>
<dbReference type="EMBL" id="GL349447">
    <property type="protein sequence ID" value="KNC47590.1"/>
    <property type="molecule type" value="Genomic_DNA"/>
</dbReference>
<accession>A0A0L0D5Y4</accession>